<keyword evidence="1" id="KW-0732">Signal</keyword>
<evidence type="ECO:0000313" key="3">
    <source>
        <dbReference type="Proteomes" id="UP000317990"/>
    </source>
</evidence>
<dbReference type="PROSITE" id="PS51257">
    <property type="entry name" value="PROKAR_LIPOPROTEIN"/>
    <property type="match status" value="1"/>
</dbReference>
<feature type="chain" id="PRO_5021756596" evidence="1">
    <location>
        <begin position="24"/>
        <end position="118"/>
    </location>
</feature>
<sequence length="118" mass="12879">MKLPIRFAVVLLLLTATSGPALAACGKNQRIHPSLVPCLDASYDNDGTLYPRWKARARNLCSKKGKIVVKVVLKKAKNIVMTLKNSSTQIRTGPGYTKGVYYCKDLSDPATLATITTR</sequence>
<dbReference type="Proteomes" id="UP000317990">
    <property type="component" value="Unassembled WGS sequence"/>
</dbReference>
<reference evidence="2 3" key="1">
    <citation type="journal article" date="2019" name="mSystems">
        <title>Life at home and on the roam: Genomic adaptions reflect the dual lifestyle of an intracellular, facultative symbiont.</title>
        <authorList>
            <person name="Burgsdorf I."/>
        </authorList>
    </citation>
    <scope>NUCLEOTIDE SEQUENCE [LARGE SCALE GENOMIC DNA]</scope>
    <source>
        <strain evidence="2">277cV</strain>
    </source>
</reference>
<feature type="signal peptide" evidence="1">
    <location>
        <begin position="1"/>
        <end position="23"/>
    </location>
</feature>
<evidence type="ECO:0000256" key="1">
    <source>
        <dbReference type="SAM" id="SignalP"/>
    </source>
</evidence>
<evidence type="ECO:0000313" key="2">
    <source>
        <dbReference type="EMBL" id="TGG90211.1"/>
    </source>
</evidence>
<name>A0A524RKK8_9CHRO</name>
<proteinExistence type="predicted"/>
<dbReference type="EMBL" id="SRMO01000094">
    <property type="protein sequence ID" value="TGG90211.1"/>
    <property type="molecule type" value="Genomic_DNA"/>
</dbReference>
<gene>
    <name evidence="2" type="ORF">ERJ67_11240</name>
</gene>
<protein>
    <submittedName>
        <fullName evidence="2">Uncharacterized protein</fullName>
    </submittedName>
</protein>
<dbReference type="AlphaFoldDB" id="A0A524RKK8"/>
<comment type="caution">
    <text evidence="2">The sequence shown here is derived from an EMBL/GenBank/DDBJ whole genome shotgun (WGS) entry which is preliminary data.</text>
</comment>
<organism evidence="2 3">
    <name type="scientific">Aphanocapsa feldmannii 277cV</name>
    <dbReference type="NCBI Taxonomy" id="2507553"/>
    <lineage>
        <taxon>Bacteria</taxon>
        <taxon>Bacillati</taxon>
        <taxon>Cyanobacteriota</taxon>
        <taxon>Cyanophyceae</taxon>
        <taxon>Oscillatoriophycideae</taxon>
        <taxon>Chroococcales</taxon>
        <taxon>Microcystaceae</taxon>
        <taxon>Aphanocapsa</taxon>
    </lineage>
</organism>
<accession>A0A524RKK8</accession>